<dbReference type="AlphaFoldDB" id="A0A4R0XK76"/>
<protein>
    <submittedName>
        <fullName evidence="1">Uncharacterized protein</fullName>
    </submittedName>
</protein>
<keyword evidence="2" id="KW-1185">Reference proteome</keyword>
<evidence type="ECO:0000313" key="1">
    <source>
        <dbReference type="EMBL" id="TCG08460.1"/>
    </source>
</evidence>
<reference evidence="1 2" key="1">
    <citation type="submission" date="2017-02" db="EMBL/GenBank/DDBJ databases">
        <title>Paraburkholderia sophoroidis sp. nov. and Paraburkholderia steynii sp. nov. rhizobial symbionts of the fynbos legume Hypocalyptus sophoroides.</title>
        <authorList>
            <person name="Steenkamp E.T."/>
            <person name="Beukes C.W."/>
            <person name="Van Zyl E."/>
            <person name="Avontuur J."/>
            <person name="Chan W.Y."/>
            <person name="Hassen A."/>
            <person name="Palmer M."/>
            <person name="Mthombeni L."/>
            <person name="Phalane F."/>
            <person name="Sereme K."/>
            <person name="Venter S.N."/>
        </authorList>
    </citation>
    <scope>NUCLEOTIDE SEQUENCE [LARGE SCALE GENOMIC DNA]</scope>
    <source>
        <strain evidence="1 2">HC1.1ba</strain>
    </source>
</reference>
<gene>
    <name evidence="1" type="ORF">BZM27_12145</name>
</gene>
<sequence length="119" mass="12626">MALDLTQAADMFVNNISSTVKTVTGNDVTMIAGFSKAQLQSLAQQSALVAGMIEANAFTAAEKMFYLDGLDQMARGFVNTFVQIVEVEIEKIYNAVVKAIYDSIGTLAGVKMPVPGVGV</sequence>
<comment type="caution">
    <text evidence="1">The sequence shown here is derived from an EMBL/GenBank/DDBJ whole genome shotgun (WGS) entry which is preliminary data.</text>
</comment>
<name>A0A4R0XK76_9BURK</name>
<dbReference type="Proteomes" id="UP000294200">
    <property type="component" value="Unassembled WGS sequence"/>
</dbReference>
<accession>A0A4R0XK76</accession>
<organism evidence="1 2">
    <name type="scientific">Paraburkholderia steynii</name>
    <dbReference type="NCBI Taxonomy" id="1245441"/>
    <lineage>
        <taxon>Bacteria</taxon>
        <taxon>Pseudomonadati</taxon>
        <taxon>Pseudomonadota</taxon>
        <taxon>Betaproteobacteria</taxon>
        <taxon>Burkholderiales</taxon>
        <taxon>Burkholderiaceae</taxon>
        <taxon>Paraburkholderia</taxon>
    </lineage>
</organism>
<evidence type="ECO:0000313" key="2">
    <source>
        <dbReference type="Proteomes" id="UP000294200"/>
    </source>
</evidence>
<dbReference type="EMBL" id="MWML01000034">
    <property type="protein sequence ID" value="TCG08460.1"/>
    <property type="molecule type" value="Genomic_DNA"/>
</dbReference>
<proteinExistence type="predicted"/>